<keyword evidence="3" id="KW-1185">Reference proteome</keyword>
<evidence type="ECO:0000259" key="1">
    <source>
        <dbReference type="PROSITE" id="PS51352"/>
    </source>
</evidence>
<name>A0A433SAU3_9BURK</name>
<evidence type="ECO:0000313" key="3">
    <source>
        <dbReference type="Proteomes" id="UP000286947"/>
    </source>
</evidence>
<reference evidence="2 3" key="1">
    <citation type="submission" date="2018-01" db="EMBL/GenBank/DDBJ databases">
        <title>Saezia sanguinis gen. nov., sp. nov., in the order Burkholderiales isolated from human blood.</title>
        <authorList>
            <person name="Medina-Pascual M.J."/>
            <person name="Valdezate S."/>
            <person name="Monzon S."/>
            <person name="Cuesta I."/>
            <person name="Carrasco G."/>
            <person name="Villalon P."/>
            <person name="Saez-Nieto J.A."/>
        </authorList>
    </citation>
    <scope>NUCLEOTIDE SEQUENCE [LARGE SCALE GENOMIC DNA]</scope>
    <source>
        <strain evidence="2 3">CNM695-12</strain>
    </source>
</reference>
<evidence type="ECO:0000313" key="2">
    <source>
        <dbReference type="EMBL" id="RUS65863.1"/>
    </source>
</evidence>
<dbReference type="Proteomes" id="UP000286947">
    <property type="component" value="Unassembled WGS sequence"/>
</dbReference>
<dbReference type="Pfam" id="PF00085">
    <property type="entry name" value="Thioredoxin"/>
    <property type="match status" value="1"/>
</dbReference>
<feature type="domain" description="Thioredoxin" evidence="1">
    <location>
        <begin position="1"/>
        <end position="129"/>
    </location>
</feature>
<sequence>MNQVLQLVAGDFPQLKERLPQVLAGGNLVLLLCAQWCGTCRTFRDMADELAGKFPETLFVWLDVEDDSDVAGDVDVTNFPSIAVFRQGVAVHFGVSLPQAGVVQRLLNALFHNAVHEADVADEVAELPQLLQQWLLDKTEAGC</sequence>
<dbReference type="InterPro" id="IPR013766">
    <property type="entry name" value="Thioredoxin_domain"/>
</dbReference>
<dbReference type="Gene3D" id="3.40.30.10">
    <property type="entry name" value="Glutaredoxin"/>
    <property type="match status" value="1"/>
</dbReference>
<dbReference type="OrthoDB" id="8521206at2"/>
<dbReference type="InterPro" id="IPR036249">
    <property type="entry name" value="Thioredoxin-like_sf"/>
</dbReference>
<dbReference type="PROSITE" id="PS51352">
    <property type="entry name" value="THIOREDOXIN_2"/>
    <property type="match status" value="1"/>
</dbReference>
<dbReference type="CDD" id="cd02947">
    <property type="entry name" value="TRX_family"/>
    <property type="match status" value="1"/>
</dbReference>
<gene>
    <name evidence="2" type="primary">ytpP</name>
    <name evidence="2" type="ORF">CUZ56_02463</name>
</gene>
<dbReference type="EMBL" id="PQSP01000008">
    <property type="protein sequence ID" value="RUS65863.1"/>
    <property type="molecule type" value="Genomic_DNA"/>
</dbReference>
<dbReference type="SUPFAM" id="SSF52833">
    <property type="entry name" value="Thioredoxin-like"/>
    <property type="match status" value="1"/>
</dbReference>
<proteinExistence type="predicted"/>
<protein>
    <submittedName>
        <fullName evidence="2">Thioredoxin-like protein YtpP</fullName>
    </submittedName>
</protein>
<organism evidence="2 3">
    <name type="scientific">Saezia sanguinis</name>
    <dbReference type="NCBI Taxonomy" id="1965230"/>
    <lineage>
        <taxon>Bacteria</taxon>
        <taxon>Pseudomonadati</taxon>
        <taxon>Pseudomonadota</taxon>
        <taxon>Betaproteobacteria</taxon>
        <taxon>Burkholderiales</taxon>
        <taxon>Saeziaceae</taxon>
        <taxon>Saezia</taxon>
    </lineage>
</organism>
<comment type="caution">
    <text evidence="2">The sequence shown here is derived from an EMBL/GenBank/DDBJ whole genome shotgun (WGS) entry which is preliminary data.</text>
</comment>
<dbReference type="AlphaFoldDB" id="A0A433SAU3"/>
<dbReference type="RefSeq" id="WP_126980641.1">
    <property type="nucleotide sequence ID" value="NZ_PQSP01000008.1"/>
</dbReference>
<accession>A0A433SAU3</accession>